<evidence type="ECO:0000313" key="2">
    <source>
        <dbReference type="EMBL" id="MBW4562316.1"/>
    </source>
</evidence>
<accession>A0A951PZ29</accession>
<dbReference type="AlphaFoldDB" id="A0A951PZ29"/>
<organism evidence="2 3">
    <name type="scientific">Mojavia pulchra JT2-VF2</name>
    <dbReference type="NCBI Taxonomy" id="287848"/>
    <lineage>
        <taxon>Bacteria</taxon>
        <taxon>Bacillati</taxon>
        <taxon>Cyanobacteriota</taxon>
        <taxon>Cyanophyceae</taxon>
        <taxon>Nostocales</taxon>
        <taxon>Nostocaceae</taxon>
    </lineage>
</organism>
<reference evidence="2" key="2">
    <citation type="journal article" date="2022" name="Microbiol. Resour. Announc.">
        <title>Metagenome Sequencing to Explore Phylogenomics of Terrestrial Cyanobacteria.</title>
        <authorList>
            <person name="Ward R.D."/>
            <person name="Stajich J.E."/>
            <person name="Johansen J.R."/>
            <person name="Huntemann M."/>
            <person name="Clum A."/>
            <person name="Foster B."/>
            <person name="Foster B."/>
            <person name="Roux S."/>
            <person name="Palaniappan K."/>
            <person name="Varghese N."/>
            <person name="Mukherjee S."/>
            <person name="Reddy T.B.K."/>
            <person name="Daum C."/>
            <person name="Copeland A."/>
            <person name="Chen I.A."/>
            <person name="Ivanova N.N."/>
            <person name="Kyrpides N.C."/>
            <person name="Shapiro N."/>
            <person name="Eloe-Fadrosh E.A."/>
            <person name="Pietrasiak N."/>
        </authorList>
    </citation>
    <scope>NUCLEOTIDE SEQUENCE</scope>
    <source>
        <strain evidence="2">JT2-VF2</strain>
    </source>
</reference>
<comment type="caution">
    <text evidence="2">The sequence shown here is derived from an EMBL/GenBank/DDBJ whole genome shotgun (WGS) entry which is preliminary data.</text>
</comment>
<keyword evidence="1" id="KW-0175">Coiled coil</keyword>
<proteinExistence type="predicted"/>
<evidence type="ECO:0000313" key="3">
    <source>
        <dbReference type="Proteomes" id="UP000715781"/>
    </source>
</evidence>
<protein>
    <submittedName>
        <fullName evidence="2">Lecithin retinol acyltransferase family protein</fullName>
    </submittedName>
</protein>
<feature type="coiled-coil region" evidence="1">
    <location>
        <begin position="117"/>
        <end position="144"/>
    </location>
</feature>
<sequence length="158" mass="18103">MVVNIYNIQIDYTLGIARHYYLSKDGDFNSSVGWGPTGVEWYGSVELTKEELKRIHQYTNTFGQYNIHSNNCEMFAWYVKTGKQYSGQTQEIRLTNFGAALVSLVQPVHTVSSIKYLEIEKSIADNLQANLEQVKRNKLLEEQAARDAFWARRDAGLS</sequence>
<keyword evidence="2" id="KW-0012">Acyltransferase</keyword>
<evidence type="ECO:0000256" key="1">
    <source>
        <dbReference type="SAM" id="Coils"/>
    </source>
</evidence>
<dbReference type="Gene3D" id="3.90.1720.10">
    <property type="entry name" value="endopeptidase domain like (from Nostoc punctiforme)"/>
    <property type="match status" value="1"/>
</dbReference>
<reference evidence="2" key="1">
    <citation type="submission" date="2021-05" db="EMBL/GenBank/DDBJ databases">
        <authorList>
            <person name="Pietrasiak N."/>
            <person name="Ward R."/>
            <person name="Stajich J.E."/>
            <person name="Kurbessoian T."/>
        </authorList>
    </citation>
    <scope>NUCLEOTIDE SEQUENCE</scope>
    <source>
        <strain evidence="2">JT2-VF2</strain>
    </source>
</reference>
<dbReference type="GO" id="GO:0016746">
    <property type="term" value="F:acyltransferase activity"/>
    <property type="evidence" value="ECO:0007669"/>
    <property type="project" value="UniProtKB-KW"/>
</dbReference>
<dbReference type="Proteomes" id="UP000715781">
    <property type="component" value="Unassembled WGS sequence"/>
</dbReference>
<keyword evidence="2" id="KW-0808">Transferase</keyword>
<name>A0A951PZ29_9NOST</name>
<dbReference type="EMBL" id="JAHHHN010000007">
    <property type="protein sequence ID" value="MBW4562316.1"/>
    <property type="molecule type" value="Genomic_DNA"/>
</dbReference>
<gene>
    <name evidence="2" type="ORF">KME32_14420</name>
</gene>